<dbReference type="InterPro" id="IPR011335">
    <property type="entry name" value="Restrct_endonuc-II-like"/>
</dbReference>
<keyword evidence="1" id="KW-0175">Coiled coil</keyword>
<organism evidence="3 4">
    <name type="scientific">Herbaspirillum seropedicae (strain SmR1)</name>
    <dbReference type="NCBI Taxonomy" id="757424"/>
    <lineage>
        <taxon>Bacteria</taxon>
        <taxon>Pseudomonadati</taxon>
        <taxon>Pseudomonadota</taxon>
        <taxon>Betaproteobacteria</taxon>
        <taxon>Burkholderiales</taxon>
        <taxon>Oxalobacteraceae</taxon>
        <taxon>Herbaspirillum</taxon>
    </lineage>
</organism>
<name>D8IYW5_HERSS</name>
<feature type="domain" description="Restriction endonuclease type IV Mrr" evidence="2">
    <location>
        <begin position="412"/>
        <end position="522"/>
    </location>
</feature>
<sequence length="535" mass="59900">MGRRSGIEGFLRAAARGAAAVERESQRALRTQATQLRQLERQQRMAAAQEARDQKAAEKMAKLQYLEERQGEVDDLNAELQDRLDELKGLLAHTLHHDDRIDFASLKSSERYAPFRPPRELLSESPPLPKEVAPLKGLSRFWPGSVNRHAEDVAKASEAHKRALAAHEHTESQKLAKLSKIKREYEEKKEAYERDVLAHNAEVERIQAAYHSQDAEAIVAYCDMVLARSAYPAEGFPQKFRLAFQQETGELVVEYDLPEPSVIPQEAEFRYVKTKDQIEFKARKPAETKQLYQDIVAAVTLRTLHELFEADQVNALSRITFNGMIDTHDPASGKEVRVPVVSVRAPKETFLELRLEKVDKIACLKNLGAQVSPRPDELLAIKPIVEFDMIDKRFIDQGDVLTVLESRPNLLDLTPGEFEILVSNLFGKMGLETKLTRSSRDGGVDAVAYDTRPILGGKVVIQAKRYKDTVGVSAVRDLFGTMMNEGANKGILVCTSGYGTDAYNFCKDKPIELIDGGGLLYLLREHAGIEARIAA</sequence>
<evidence type="ECO:0000313" key="3">
    <source>
        <dbReference type="EMBL" id="ADJ64300.1"/>
    </source>
</evidence>
<gene>
    <name evidence="3" type="primary">mrr</name>
    <name evidence="3" type="ordered locus">Hsero_2806</name>
</gene>
<dbReference type="EMBL" id="CP002039">
    <property type="protein sequence ID" value="ADJ64300.1"/>
    <property type="molecule type" value="Genomic_DNA"/>
</dbReference>
<dbReference type="STRING" id="757424.Hsero_2806"/>
<dbReference type="Proteomes" id="UP000000329">
    <property type="component" value="Chromosome"/>
</dbReference>
<dbReference type="InterPro" id="IPR007560">
    <property type="entry name" value="Restrct_endonuc_IV_Mrr"/>
</dbReference>
<reference evidence="3 4" key="1">
    <citation type="submission" date="2010-04" db="EMBL/GenBank/DDBJ databases">
        <title>The genome of Herbaspirillum seropedicae SmR1, an endophytic, nitrogen-fixing, plant-growth promoting beta-Proteobacteria.</title>
        <authorList>
            <person name="Pedrosa F.O."/>
            <person name="Monteiro R.A."/>
            <person name="Wassem R."/>
            <person name="Cruz L.M."/>
            <person name="Ayub R.A."/>
            <person name="Colauto N.B."/>
            <person name="Fernandez M.A."/>
            <person name="Fungaro M.H.P."/>
            <person name="Grisard E.C."/>
            <person name="Hungria M."/>
            <person name="Madeira H.M.F."/>
            <person name="Nodari R.O."/>
            <person name="Osaku C.A."/>
            <person name="Petzl-Erler M.L."/>
            <person name="Terenzi H."/>
            <person name="Vieira L.G.E."/>
            <person name="Almeida M.I.M."/>
            <person name="Alves L.R."/>
            <person name="Arantes O.M.N."/>
            <person name="Balsanelli E."/>
            <person name="Barcellos F.G."/>
            <person name="Baura V.A."/>
            <person name="Binde D.R."/>
            <person name="Campo R.J."/>
            <person name="Chubatsu L.S."/>
            <person name="Chueire L.M.O."/>
            <person name="Ciferri R.R."/>
            <person name="Correa L.C."/>
            <person name="da Conceicao Silva J.L."/>
            <person name="Dabul A.N.G."/>
            <person name="Dambros B.P."/>
            <person name="Faoro H."/>
            <person name="Favetti A."/>
            <person name="Friedermann G."/>
            <person name="Furlaneto M.C."/>
            <person name="Gasques L.S."/>
            <person name="Gimenes C.C.T."/>
            <person name="Gioppo N.M.R."/>
            <person name="Glienke-Blanco C."/>
            <person name="Godoy L.P."/>
            <person name="Guerra M.P."/>
            <person name="Karp S."/>
            <person name="Kava-Cordeiro V."/>
            <person name="Margarido V.P."/>
            <person name="Mathioni S.M."/>
            <person name="Menck-Soares M.A."/>
            <person name="Murace N.K."/>
            <person name="Nicolas M.F."/>
            <person name="Oliveira C.E.C."/>
            <person name="Pagnan N.A.B."/>
            <person name="Pamphile J.A."/>
            <person name="Patussi E.V."/>
            <person name="Pereira L.F.P."/>
            <person name="Pereira-Ferrari L."/>
            <person name="Pinto F.G.S."/>
            <person name="Precoma C."/>
            <person name="Prioli A.J."/>
            <person name="Prioli S.M.A.P."/>
            <person name="Raittz R.T."/>
            <person name="Ramos H.J.O."/>
            <person name="Ribeiro E.M.S.F."/>
            <person name="Rigo L.U."/>
            <person name="Rocha C.L.M.S.C."/>
            <person name="Rocha S.N."/>
            <person name="Santos K."/>
            <person name="Satori D."/>
            <person name="Silva A.G."/>
            <person name="Simao R.C.G."/>
            <person name="Soares M.A.M."/>
            <person name="Souza E.M."/>
            <person name="Steffens M.B.R."/>
            <person name="Steindel M."/>
            <person name="Tadra-Sfeir M.Z."/>
            <person name="Takahashi E.K."/>
            <person name="Torres R.A."/>
            <person name="Valle J.S."/>
            <person name="Vernal J.I."/>
            <person name="Vilas-Boas L.A."/>
            <person name="Watanabe M.A.E."/>
            <person name="Weiss V.A."/>
            <person name="Yates M.A."/>
            <person name="Souza E.M."/>
        </authorList>
    </citation>
    <scope>NUCLEOTIDE SEQUENCE [LARGE SCALE GENOMIC DNA]</scope>
    <source>
        <strain evidence="3 4">SmR1</strain>
    </source>
</reference>
<dbReference type="GO" id="GO:0015666">
    <property type="term" value="F:restriction endodeoxyribonuclease activity"/>
    <property type="evidence" value="ECO:0007669"/>
    <property type="project" value="TreeGrafter"/>
</dbReference>
<dbReference type="PANTHER" id="PTHR30015:SF7">
    <property type="entry name" value="TYPE IV METHYL-DIRECTED RESTRICTION ENZYME ECOKMRR"/>
    <property type="match status" value="1"/>
</dbReference>
<proteinExistence type="predicted"/>
<dbReference type="AlphaFoldDB" id="D8IYW5"/>
<feature type="coiled-coil region" evidence="1">
    <location>
        <begin position="175"/>
        <end position="209"/>
    </location>
</feature>
<protein>
    <submittedName>
        <fullName evidence="3">Mrr restriction system protein</fullName>
    </submittedName>
</protein>
<dbReference type="OrthoDB" id="5782056at2"/>
<dbReference type="eggNOG" id="COG1715">
    <property type="taxonomic scope" value="Bacteria"/>
</dbReference>
<dbReference type="InterPro" id="IPR011856">
    <property type="entry name" value="tRNA_endonuc-like_dom_sf"/>
</dbReference>
<accession>D8IYW5</accession>
<evidence type="ECO:0000256" key="1">
    <source>
        <dbReference type="SAM" id="Coils"/>
    </source>
</evidence>
<dbReference type="Gene3D" id="3.40.1350.10">
    <property type="match status" value="1"/>
</dbReference>
<dbReference type="Pfam" id="PF04471">
    <property type="entry name" value="Mrr_cat"/>
    <property type="match status" value="1"/>
</dbReference>
<dbReference type="KEGG" id="hse:Hsero_2806"/>
<keyword evidence="4" id="KW-1185">Reference proteome</keyword>
<dbReference type="GO" id="GO:0003677">
    <property type="term" value="F:DNA binding"/>
    <property type="evidence" value="ECO:0007669"/>
    <property type="project" value="InterPro"/>
</dbReference>
<dbReference type="SUPFAM" id="SSF52980">
    <property type="entry name" value="Restriction endonuclease-like"/>
    <property type="match status" value="1"/>
</dbReference>
<dbReference type="REBASE" id="26939">
    <property type="entry name" value="HseSMrr2P"/>
</dbReference>
<evidence type="ECO:0000313" key="4">
    <source>
        <dbReference type="Proteomes" id="UP000000329"/>
    </source>
</evidence>
<dbReference type="PANTHER" id="PTHR30015">
    <property type="entry name" value="MRR RESTRICTION SYSTEM PROTEIN"/>
    <property type="match status" value="1"/>
</dbReference>
<dbReference type="HOGENOM" id="CLU_032125_1_0_4"/>
<evidence type="ECO:0000259" key="2">
    <source>
        <dbReference type="Pfam" id="PF04471"/>
    </source>
</evidence>
<dbReference type="InterPro" id="IPR052906">
    <property type="entry name" value="Type_IV_Methyl-Rstrct_Enzyme"/>
</dbReference>
<dbReference type="GO" id="GO:0009307">
    <property type="term" value="P:DNA restriction-modification system"/>
    <property type="evidence" value="ECO:0007669"/>
    <property type="project" value="InterPro"/>
</dbReference>